<dbReference type="InterPro" id="IPR000160">
    <property type="entry name" value="GGDEF_dom"/>
</dbReference>
<dbReference type="InterPro" id="IPR035919">
    <property type="entry name" value="EAL_sf"/>
</dbReference>
<dbReference type="AlphaFoldDB" id="A0A318SV76"/>
<dbReference type="SMART" id="SM00052">
    <property type="entry name" value="EAL"/>
    <property type="match status" value="1"/>
</dbReference>
<dbReference type="InterPro" id="IPR001633">
    <property type="entry name" value="EAL_dom"/>
</dbReference>
<keyword evidence="2" id="KW-1133">Transmembrane helix</keyword>
<dbReference type="PANTHER" id="PTHR33121">
    <property type="entry name" value="CYCLIC DI-GMP PHOSPHODIESTERASE PDEF"/>
    <property type="match status" value="1"/>
</dbReference>
<dbReference type="SUPFAM" id="SSF55073">
    <property type="entry name" value="Nucleotide cyclase"/>
    <property type="match status" value="1"/>
</dbReference>
<dbReference type="EMBL" id="QJTE01000003">
    <property type="protein sequence ID" value="PYE83767.1"/>
    <property type="molecule type" value="Genomic_DNA"/>
</dbReference>
<keyword evidence="6" id="KW-1185">Reference proteome</keyword>
<dbReference type="CDD" id="cd01949">
    <property type="entry name" value="GGDEF"/>
    <property type="match status" value="1"/>
</dbReference>
<feature type="domain" description="GGDEF" evidence="4">
    <location>
        <begin position="103"/>
        <end position="239"/>
    </location>
</feature>
<dbReference type="Gene3D" id="3.20.20.450">
    <property type="entry name" value="EAL domain"/>
    <property type="match status" value="1"/>
</dbReference>
<evidence type="ECO:0000259" key="3">
    <source>
        <dbReference type="PROSITE" id="PS50883"/>
    </source>
</evidence>
<feature type="region of interest" description="Disordered" evidence="1">
    <location>
        <begin position="502"/>
        <end position="521"/>
    </location>
</feature>
<protein>
    <submittedName>
        <fullName evidence="5">Diguanylate cyclase/phosphodiesterase</fullName>
    </submittedName>
</protein>
<dbReference type="PROSITE" id="PS50887">
    <property type="entry name" value="GGDEF"/>
    <property type="match status" value="1"/>
</dbReference>
<dbReference type="InterPro" id="IPR050706">
    <property type="entry name" value="Cyclic-di-GMP_PDE-like"/>
</dbReference>
<name>A0A318SV76_9RHOB</name>
<dbReference type="CDD" id="cd01948">
    <property type="entry name" value="EAL"/>
    <property type="match status" value="1"/>
</dbReference>
<dbReference type="Proteomes" id="UP000248311">
    <property type="component" value="Unassembled WGS sequence"/>
</dbReference>
<evidence type="ECO:0000256" key="2">
    <source>
        <dbReference type="SAM" id="Phobius"/>
    </source>
</evidence>
<reference evidence="5 6" key="1">
    <citation type="submission" date="2018-06" db="EMBL/GenBank/DDBJ databases">
        <title>Genomic Encyclopedia of Type Strains, Phase III (KMG-III): the genomes of soil and plant-associated and newly described type strains.</title>
        <authorList>
            <person name="Whitman W."/>
        </authorList>
    </citation>
    <scope>NUCLEOTIDE SEQUENCE [LARGE SCALE GENOMIC DNA]</scope>
    <source>
        <strain evidence="5 6">CECT 9025</strain>
    </source>
</reference>
<keyword evidence="2" id="KW-0472">Membrane</keyword>
<keyword evidence="2" id="KW-0812">Transmembrane</keyword>
<evidence type="ECO:0000259" key="4">
    <source>
        <dbReference type="PROSITE" id="PS50887"/>
    </source>
</evidence>
<dbReference type="InterPro" id="IPR029787">
    <property type="entry name" value="Nucleotide_cyclase"/>
</dbReference>
<proteinExistence type="predicted"/>
<feature type="transmembrane region" description="Helical" evidence="2">
    <location>
        <begin position="50"/>
        <end position="70"/>
    </location>
</feature>
<evidence type="ECO:0000313" key="6">
    <source>
        <dbReference type="Proteomes" id="UP000248311"/>
    </source>
</evidence>
<dbReference type="Pfam" id="PF00990">
    <property type="entry name" value="GGDEF"/>
    <property type="match status" value="1"/>
</dbReference>
<dbReference type="OrthoDB" id="9814202at2"/>
<dbReference type="Gene3D" id="3.30.70.270">
    <property type="match status" value="1"/>
</dbReference>
<dbReference type="Pfam" id="PF00563">
    <property type="entry name" value="EAL"/>
    <property type="match status" value="1"/>
</dbReference>
<feature type="transmembrane region" description="Helical" evidence="2">
    <location>
        <begin position="25"/>
        <end position="44"/>
    </location>
</feature>
<feature type="domain" description="EAL" evidence="3">
    <location>
        <begin position="248"/>
        <end position="503"/>
    </location>
</feature>
<comment type="caution">
    <text evidence="5">The sequence shown here is derived from an EMBL/GenBank/DDBJ whole genome shotgun (WGS) entry which is preliminary data.</text>
</comment>
<dbReference type="GO" id="GO:0071111">
    <property type="term" value="F:cyclic-guanylate-specific phosphodiesterase activity"/>
    <property type="evidence" value="ECO:0007669"/>
    <property type="project" value="InterPro"/>
</dbReference>
<organism evidence="5 6">
    <name type="scientific">Pseudoroseicyclus aestuarii</name>
    <dbReference type="NCBI Taxonomy" id="1795041"/>
    <lineage>
        <taxon>Bacteria</taxon>
        <taxon>Pseudomonadati</taxon>
        <taxon>Pseudomonadota</taxon>
        <taxon>Alphaproteobacteria</taxon>
        <taxon>Rhodobacterales</taxon>
        <taxon>Paracoccaceae</taxon>
        <taxon>Pseudoroseicyclus</taxon>
    </lineage>
</organism>
<dbReference type="RefSeq" id="WP_110814331.1">
    <property type="nucleotide sequence ID" value="NZ_QJTE01000003.1"/>
</dbReference>
<accession>A0A318SV76</accession>
<evidence type="ECO:0000256" key="1">
    <source>
        <dbReference type="SAM" id="MobiDB-lite"/>
    </source>
</evidence>
<dbReference type="PANTHER" id="PTHR33121:SF70">
    <property type="entry name" value="SIGNALING PROTEIN YKOW"/>
    <property type="match status" value="1"/>
</dbReference>
<dbReference type="NCBIfam" id="TIGR00254">
    <property type="entry name" value="GGDEF"/>
    <property type="match status" value="1"/>
</dbReference>
<dbReference type="SUPFAM" id="SSF141868">
    <property type="entry name" value="EAL domain-like"/>
    <property type="match status" value="1"/>
</dbReference>
<gene>
    <name evidence="5" type="ORF">DFP88_103126</name>
</gene>
<dbReference type="InterPro" id="IPR043128">
    <property type="entry name" value="Rev_trsase/Diguanyl_cyclase"/>
</dbReference>
<dbReference type="SMART" id="SM00267">
    <property type="entry name" value="GGDEF"/>
    <property type="match status" value="1"/>
</dbReference>
<evidence type="ECO:0000313" key="5">
    <source>
        <dbReference type="EMBL" id="PYE83767.1"/>
    </source>
</evidence>
<dbReference type="PROSITE" id="PS50883">
    <property type="entry name" value="EAL"/>
    <property type="match status" value="1"/>
</dbReference>
<sequence length="521" mass="56591">MQKISPARAIPRLVRLVRHPAGQQLVLPLALLAAAVLTMVVSGLPDLQPVRLALFGLALCLALCAGLALLRPQPARDATTGLHLRQDIVRALERNLARGRRPSCGGALVVEIDRFRALEEIHDHEVQQALLRIIARRLSQEMRIGDAVGRLDGACFAVALSPGSRLTLETAAQLCGRLQRSLSEPVSIGTLRLHPTVSIGFALAERITILGGESLLQAAILAQIEASRHGPGAVRSFSETMRRRIRARGTLAEDIPAAMGRGEIMPFFQPQIEVGSGRISGFEALARWDHPQRGLIPPAEFLPAVQQAGQIHRLGELMVQESLNTLRIWDNSGYAVPHVSVNFSHEELSDPALVERIALELNRFDMTPQRLVVEVLETVIANREEDVVVRNLAGLARLGCCLDLDDFGTGHAAITSIRRLSIQRIKIDRSFVSGIATDPEQRKLVSAILLMAKQLDLDTLAEGVETAEQQRILEDLGCGHLQGFGIARPMPREAAARWLEAAGVPRPGPQDAPAAGRRSTG</sequence>